<evidence type="ECO:0000313" key="1">
    <source>
        <dbReference type="EMBL" id="CEK95831.1"/>
    </source>
</evidence>
<dbReference type="EMBL" id="HACG01048966">
    <property type="protein sequence ID" value="CEK95831.1"/>
    <property type="molecule type" value="Transcribed_RNA"/>
</dbReference>
<proteinExistence type="predicted"/>
<dbReference type="AlphaFoldDB" id="A0A0B7BTW7"/>
<reference evidence="1" key="1">
    <citation type="submission" date="2014-12" db="EMBL/GenBank/DDBJ databases">
        <title>Insight into the proteome of Arion vulgaris.</title>
        <authorList>
            <person name="Aradska J."/>
            <person name="Bulat T."/>
            <person name="Smidak R."/>
            <person name="Sarate P."/>
            <person name="Gangsoo J."/>
            <person name="Sialana F."/>
            <person name="Bilban M."/>
            <person name="Lubec G."/>
        </authorList>
    </citation>
    <scope>NUCLEOTIDE SEQUENCE</scope>
    <source>
        <tissue evidence="1">Skin</tissue>
    </source>
</reference>
<protein>
    <submittedName>
        <fullName evidence="1">Uncharacterized protein</fullName>
    </submittedName>
</protein>
<sequence>MFHSSVPNVFQSVHYFNEGFHPLTSMKWAVHFDKKETTPPSSSSSSNQGCEFSLLGSQCQIVESACVL</sequence>
<accession>A0A0B7BTW7</accession>
<organism evidence="1">
    <name type="scientific">Arion vulgaris</name>
    <dbReference type="NCBI Taxonomy" id="1028688"/>
    <lineage>
        <taxon>Eukaryota</taxon>
        <taxon>Metazoa</taxon>
        <taxon>Spiralia</taxon>
        <taxon>Lophotrochozoa</taxon>
        <taxon>Mollusca</taxon>
        <taxon>Gastropoda</taxon>
        <taxon>Heterobranchia</taxon>
        <taxon>Euthyneura</taxon>
        <taxon>Panpulmonata</taxon>
        <taxon>Eupulmonata</taxon>
        <taxon>Stylommatophora</taxon>
        <taxon>Helicina</taxon>
        <taxon>Arionoidea</taxon>
        <taxon>Arionidae</taxon>
        <taxon>Arion</taxon>
    </lineage>
</organism>
<gene>
    <name evidence="1" type="primary">ORF208894</name>
</gene>
<name>A0A0B7BTW7_9EUPU</name>